<accession>A0A975QJQ6</accession>
<dbReference type="EMBL" id="CP074402">
    <property type="protein sequence ID" value="QVJ00380.1"/>
    <property type="molecule type" value="Genomic_DNA"/>
</dbReference>
<gene>
    <name evidence="1" type="ORF">KGD82_16600</name>
</gene>
<name>A0A975QJQ6_9ACTN</name>
<keyword evidence="2" id="KW-1185">Reference proteome</keyword>
<organism evidence="1 2">
    <name type="scientific">Nocardiopsis eucommiae</name>
    <dbReference type="NCBI Taxonomy" id="2831970"/>
    <lineage>
        <taxon>Bacteria</taxon>
        <taxon>Bacillati</taxon>
        <taxon>Actinomycetota</taxon>
        <taxon>Actinomycetes</taxon>
        <taxon>Streptosporangiales</taxon>
        <taxon>Nocardiopsidaceae</taxon>
        <taxon>Nocardiopsis</taxon>
    </lineage>
</organism>
<sequence length="93" mass="10315">MAFIKLAAIICDNTDCTEHDEDPIPEEQTRDWPTQFQPAHHRHLEAEGWFINADHTLCPTHGKALKAAARAEAEHRALIAATHDPLFPLAVAG</sequence>
<evidence type="ECO:0000313" key="1">
    <source>
        <dbReference type="EMBL" id="QVJ00380.1"/>
    </source>
</evidence>
<reference evidence="1" key="1">
    <citation type="submission" date="2021-05" db="EMBL/GenBank/DDBJ databases">
        <authorList>
            <person name="Kaiqin L."/>
            <person name="Jian G."/>
        </authorList>
    </citation>
    <scope>NUCLEOTIDE SEQUENCE</scope>
    <source>
        <strain evidence="1">HDS5</strain>
    </source>
</reference>
<proteinExistence type="predicted"/>
<protein>
    <submittedName>
        <fullName evidence="1">Uncharacterized protein</fullName>
    </submittedName>
</protein>
<dbReference type="KEGG" id="nec:KGD82_16600"/>
<evidence type="ECO:0000313" key="2">
    <source>
        <dbReference type="Proteomes" id="UP000682416"/>
    </source>
</evidence>
<dbReference type="AlphaFoldDB" id="A0A975QJQ6"/>
<dbReference type="Proteomes" id="UP000682416">
    <property type="component" value="Chromosome"/>
</dbReference>